<protein>
    <submittedName>
        <fullName evidence="2">Uncharacterized protein</fullName>
    </submittedName>
</protein>
<comment type="caution">
    <text evidence="2">The sequence shown here is derived from an EMBL/GenBank/DDBJ whole genome shotgun (WGS) entry which is preliminary data.</text>
</comment>
<dbReference type="AlphaFoldDB" id="A0A956SDQ0"/>
<dbReference type="EMBL" id="JAGQHS010000060">
    <property type="protein sequence ID" value="MCA9756636.1"/>
    <property type="molecule type" value="Genomic_DNA"/>
</dbReference>
<sequence>GGEEQEGDSGNASPRGSIGGEIDCVVWKVEGSHGFAPRVFRGVVGRAARRDGAMSDSASTRVPTMEGRNPLKANGSRVSTSG</sequence>
<organism evidence="2 3">
    <name type="scientific">Eiseniibacteriota bacterium</name>
    <dbReference type="NCBI Taxonomy" id="2212470"/>
    <lineage>
        <taxon>Bacteria</taxon>
        <taxon>Candidatus Eiseniibacteriota</taxon>
    </lineage>
</organism>
<reference evidence="2" key="1">
    <citation type="submission" date="2020-04" db="EMBL/GenBank/DDBJ databases">
        <authorList>
            <person name="Zhang T."/>
        </authorList>
    </citation>
    <scope>NUCLEOTIDE SEQUENCE</scope>
    <source>
        <strain evidence="2">HKST-UBA02</strain>
    </source>
</reference>
<gene>
    <name evidence="2" type="ORF">KDA27_12605</name>
</gene>
<reference evidence="2" key="2">
    <citation type="journal article" date="2021" name="Microbiome">
        <title>Successional dynamics and alternative stable states in a saline activated sludge microbial community over 9 years.</title>
        <authorList>
            <person name="Wang Y."/>
            <person name="Ye J."/>
            <person name="Ju F."/>
            <person name="Liu L."/>
            <person name="Boyd J.A."/>
            <person name="Deng Y."/>
            <person name="Parks D.H."/>
            <person name="Jiang X."/>
            <person name="Yin X."/>
            <person name="Woodcroft B.J."/>
            <person name="Tyson G.W."/>
            <person name="Hugenholtz P."/>
            <person name="Polz M.F."/>
            <person name="Zhang T."/>
        </authorList>
    </citation>
    <scope>NUCLEOTIDE SEQUENCE</scope>
    <source>
        <strain evidence="2">HKST-UBA02</strain>
    </source>
</reference>
<dbReference type="Proteomes" id="UP000739538">
    <property type="component" value="Unassembled WGS sequence"/>
</dbReference>
<evidence type="ECO:0000313" key="2">
    <source>
        <dbReference type="EMBL" id="MCA9756636.1"/>
    </source>
</evidence>
<feature type="non-terminal residue" evidence="2">
    <location>
        <position position="1"/>
    </location>
</feature>
<name>A0A956SDQ0_UNCEI</name>
<evidence type="ECO:0000313" key="3">
    <source>
        <dbReference type="Proteomes" id="UP000739538"/>
    </source>
</evidence>
<evidence type="ECO:0000256" key="1">
    <source>
        <dbReference type="SAM" id="MobiDB-lite"/>
    </source>
</evidence>
<accession>A0A956SDQ0</accession>
<feature type="region of interest" description="Disordered" evidence="1">
    <location>
        <begin position="48"/>
        <end position="82"/>
    </location>
</feature>
<proteinExistence type="predicted"/>